<dbReference type="RefSeq" id="WP_129069383.1">
    <property type="nucleotide sequence ID" value="NZ_RDFA01000004.1"/>
</dbReference>
<dbReference type="NCBIfam" id="NF001985">
    <property type="entry name" value="PRK00777.1"/>
    <property type="match status" value="1"/>
</dbReference>
<dbReference type="NCBIfam" id="TIGR00125">
    <property type="entry name" value="cyt_tran_rel"/>
    <property type="match status" value="1"/>
</dbReference>
<evidence type="ECO:0000313" key="2">
    <source>
        <dbReference type="EMBL" id="RXK48545.1"/>
    </source>
</evidence>
<feature type="domain" description="Cytidyltransferase-like" evidence="1">
    <location>
        <begin position="8"/>
        <end position="145"/>
    </location>
</feature>
<evidence type="ECO:0000259" key="1">
    <source>
        <dbReference type="Pfam" id="PF01467"/>
    </source>
</evidence>
<sequence>MTGTRVAVAGTFGPLHDGHRNLLRTALKYGDEGLIVGLTSDAFAQASRTREVPPFERRRDELAAALADLDEWGRTVEIRQLTDEHGIVSDEPGVDALVVSPETAPELAAINDGRREQGFEPIEGIVAPYVLAEDGERISSTRIVRGEIDEHGRVRD</sequence>
<keyword evidence="2" id="KW-0808">Transferase</keyword>
<dbReference type="Pfam" id="PF01467">
    <property type="entry name" value="CTP_transf_like"/>
    <property type="match status" value="1"/>
</dbReference>
<keyword evidence="3" id="KW-1185">Reference proteome</keyword>
<dbReference type="AlphaFoldDB" id="A0A498L3F6"/>
<dbReference type="EC" id="2.7.7.3" evidence="2"/>
<protein>
    <submittedName>
        <fullName evidence="2">Pantetheine-phosphate adenylyltransferase</fullName>
        <ecNumber evidence="2">2.7.7.3</ecNumber>
    </submittedName>
</protein>
<dbReference type="OrthoDB" id="53228at2157"/>
<proteinExistence type="predicted"/>
<gene>
    <name evidence="2" type="ORF">EAF64_12770</name>
</gene>
<keyword evidence="2" id="KW-0548">Nucleotidyltransferase</keyword>
<accession>A0A498L3F6</accession>
<dbReference type="EMBL" id="RDFA01000004">
    <property type="protein sequence ID" value="RXK48545.1"/>
    <property type="molecule type" value="Genomic_DNA"/>
</dbReference>
<comment type="caution">
    <text evidence="2">The sequence shown here is derived from an EMBL/GenBank/DDBJ whole genome shotgun (WGS) entry which is preliminary data.</text>
</comment>
<dbReference type="Gene3D" id="3.40.50.620">
    <property type="entry name" value="HUPs"/>
    <property type="match status" value="1"/>
</dbReference>
<organism evidence="2 3">
    <name type="scientific">Halorientalis pallida</name>
    <dbReference type="NCBI Taxonomy" id="2479928"/>
    <lineage>
        <taxon>Archaea</taxon>
        <taxon>Methanobacteriati</taxon>
        <taxon>Methanobacteriota</taxon>
        <taxon>Stenosarchaea group</taxon>
        <taxon>Halobacteria</taxon>
        <taxon>Halobacteriales</taxon>
        <taxon>Haloarculaceae</taxon>
        <taxon>Halorientalis</taxon>
    </lineage>
</organism>
<reference evidence="2 3" key="1">
    <citation type="submission" date="2019-01" db="EMBL/GenBank/DDBJ databases">
        <title>Halorientalis sp. F13-25 a new haloarchaeum isolated from hypersaline water.</title>
        <authorList>
            <person name="Ana D.-V."/>
            <person name="Cristina S.-P."/>
            <person name="Antonio V."/>
        </authorList>
    </citation>
    <scope>NUCLEOTIDE SEQUENCE [LARGE SCALE GENOMIC DNA]</scope>
    <source>
        <strain evidence="2 3">F13-25</strain>
    </source>
</reference>
<evidence type="ECO:0000313" key="3">
    <source>
        <dbReference type="Proteomes" id="UP000289691"/>
    </source>
</evidence>
<dbReference type="InterPro" id="IPR014729">
    <property type="entry name" value="Rossmann-like_a/b/a_fold"/>
</dbReference>
<dbReference type="SUPFAM" id="SSF52374">
    <property type="entry name" value="Nucleotidylyl transferase"/>
    <property type="match status" value="1"/>
</dbReference>
<dbReference type="Proteomes" id="UP000289691">
    <property type="component" value="Unassembled WGS sequence"/>
</dbReference>
<dbReference type="GO" id="GO:0004595">
    <property type="term" value="F:pantetheine-phosphate adenylyltransferase activity"/>
    <property type="evidence" value="ECO:0007669"/>
    <property type="project" value="UniProtKB-EC"/>
</dbReference>
<name>A0A498L3F6_9EURY</name>
<dbReference type="InterPro" id="IPR004821">
    <property type="entry name" value="Cyt_trans-like"/>
</dbReference>